<evidence type="ECO:0000256" key="5">
    <source>
        <dbReference type="ARBA" id="ARBA00023254"/>
    </source>
</evidence>
<feature type="region of interest" description="Disordered" evidence="6">
    <location>
        <begin position="275"/>
        <end position="323"/>
    </location>
</feature>
<evidence type="ECO:0000256" key="4">
    <source>
        <dbReference type="ARBA" id="ARBA00023242"/>
    </source>
</evidence>
<gene>
    <name evidence="8" type="ORF">CAMP_LOCUS9361</name>
</gene>
<evidence type="ECO:0000313" key="9">
    <source>
        <dbReference type="Proteomes" id="UP001152747"/>
    </source>
</evidence>
<dbReference type="GO" id="GO:0005634">
    <property type="term" value="C:nucleus"/>
    <property type="evidence" value="ECO:0007669"/>
    <property type="project" value="UniProtKB-SubCell"/>
</dbReference>
<keyword evidence="3" id="KW-0158">Chromosome</keyword>
<feature type="compositionally biased region" description="Polar residues" evidence="6">
    <location>
        <begin position="11"/>
        <end position="23"/>
    </location>
</feature>
<evidence type="ECO:0000256" key="3">
    <source>
        <dbReference type="ARBA" id="ARBA00022454"/>
    </source>
</evidence>
<dbReference type="SUPFAM" id="SSF56019">
    <property type="entry name" value="The spindle assembly checkpoint protein mad2"/>
    <property type="match status" value="1"/>
</dbReference>
<protein>
    <recommendedName>
        <fullName evidence="7">HORMA domain-containing protein</fullName>
    </recommendedName>
</protein>
<feature type="region of interest" description="Disordered" evidence="6">
    <location>
        <begin position="1"/>
        <end position="23"/>
    </location>
</feature>
<proteinExistence type="predicted"/>
<dbReference type="InterPro" id="IPR036570">
    <property type="entry name" value="HORMA_dom_sf"/>
</dbReference>
<evidence type="ECO:0000256" key="6">
    <source>
        <dbReference type="SAM" id="MobiDB-lite"/>
    </source>
</evidence>
<keyword evidence="4" id="KW-0539">Nucleus</keyword>
<evidence type="ECO:0000256" key="1">
    <source>
        <dbReference type="ARBA" id="ARBA00004123"/>
    </source>
</evidence>
<dbReference type="AlphaFoldDB" id="A0A9P1N087"/>
<dbReference type="Pfam" id="PF02301">
    <property type="entry name" value="HORMA"/>
    <property type="match status" value="1"/>
</dbReference>
<evidence type="ECO:0000259" key="7">
    <source>
        <dbReference type="PROSITE" id="PS50815"/>
    </source>
</evidence>
<evidence type="ECO:0000313" key="8">
    <source>
        <dbReference type="EMBL" id="CAI5446724.1"/>
    </source>
</evidence>
<evidence type="ECO:0000256" key="2">
    <source>
        <dbReference type="ARBA" id="ARBA00004286"/>
    </source>
</evidence>
<sequence length="323" mass="36305">MLSVSPKNRESQSSNGQDSWSKTFPTNLEEQGFSKEFVYRFVLLSSAMILEKRRLLPDSCFRRRVIEKLQISNYSLENEISKRLKTKIDSLKPALEQGYLAEFAIVFYRKPEEEDVFEVFSFKFAYKEDGKQVALSLATGVNTEEMHSHLIDFEFQSLDSIRQEFIRMMKILHRYVSRGLEDLPENSDGSFRIAYTSKAPADYCPEGFEKSENFYQINTAADGIAEVGVIGGGHHAVQIIGASLLKKANVADFNKTMASLEDSFFVQNKSAAASAKTPKATKSTSVKKTPKPAAAKPRGKRYGATDPIRGTPIPRRSRNADIL</sequence>
<dbReference type="PROSITE" id="PS50815">
    <property type="entry name" value="HORMA"/>
    <property type="match status" value="1"/>
</dbReference>
<organism evidence="8 9">
    <name type="scientific">Caenorhabditis angaria</name>
    <dbReference type="NCBI Taxonomy" id="860376"/>
    <lineage>
        <taxon>Eukaryota</taxon>
        <taxon>Metazoa</taxon>
        <taxon>Ecdysozoa</taxon>
        <taxon>Nematoda</taxon>
        <taxon>Chromadorea</taxon>
        <taxon>Rhabditida</taxon>
        <taxon>Rhabditina</taxon>
        <taxon>Rhabditomorpha</taxon>
        <taxon>Rhabditoidea</taxon>
        <taxon>Rhabditidae</taxon>
        <taxon>Peloderinae</taxon>
        <taxon>Caenorhabditis</taxon>
    </lineage>
</organism>
<dbReference type="GO" id="GO:0005694">
    <property type="term" value="C:chromosome"/>
    <property type="evidence" value="ECO:0007669"/>
    <property type="project" value="UniProtKB-SubCell"/>
</dbReference>
<dbReference type="PANTHER" id="PTHR48225">
    <property type="entry name" value="HORMA DOMAIN-CONTAINING PROTEIN 1"/>
    <property type="match status" value="1"/>
</dbReference>
<comment type="subcellular location">
    <subcellularLocation>
        <location evidence="2">Chromosome</location>
    </subcellularLocation>
    <subcellularLocation>
        <location evidence="1">Nucleus</location>
    </subcellularLocation>
</comment>
<accession>A0A9P1N087</accession>
<dbReference type="PANTHER" id="PTHR48225:SF7">
    <property type="entry name" value="MEIOSIS-SPECIFIC PROTEIN HOP1"/>
    <property type="match status" value="1"/>
</dbReference>
<dbReference type="InterPro" id="IPR051294">
    <property type="entry name" value="HORMA_MeioticProgression"/>
</dbReference>
<feature type="domain" description="HORMA" evidence="7">
    <location>
        <begin position="32"/>
        <end position="241"/>
    </location>
</feature>
<dbReference type="Proteomes" id="UP001152747">
    <property type="component" value="Unassembled WGS sequence"/>
</dbReference>
<dbReference type="InterPro" id="IPR003511">
    <property type="entry name" value="HORMA_dom"/>
</dbReference>
<name>A0A9P1N087_9PELO</name>
<reference evidence="8" key="1">
    <citation type="submission" date="2022-11" db="EMBL/GenBank/DDBJ databases">
        <authorList>
            <person name="Kikuchi T."/>
        </authorList>
    </citation>
    <scope>NUCLEOTIDE SEQUENCE</scope>
    <source>
        <strain evidence="8">PS1010</strain>
    </source>
</reference>
<comment type="caution">
    <text evidence="8">The sequence shown here is derived from an EMBL/GenBank/DDBJ whole genome shotgun (WGS) entry which is preliminary data.</text>
</comment>
<dbReference type="EMBL" id="CANHGI010000003">
    <property type="protein sequence ID" value="CAI5446724.1"/>
    <property type="molecule type" value="Genomic_DNA"/>
</dbReference>
<feature type="compositionally biased region" description="Low complexity" evidence="6">
    <location>
        <begin position="275"/>
        <end position="296"/>
    </location>
</feature>
<dbReference type="OrthoDB" id="1928087at2759"/>
<keyword evidence="9" id="KW-1185">Reference proteome</keyword>
<dbReference type="GO" id="GO:0051321">
    <property type="term" value="P:meiotic cell cycle"/>
    <property type="evidence" value="ECO:0007669"/>
    <property type="project" value="UniProtKB-KW"/>
</dbReference>
<keyword evidence="5" id="KW-0469">Meiosis</keyword>
<dbReference type="Gene3D" id="3.30.900.10">
    <property type="entry name" value="HORMA domain"/>
    <property type="match status" value="1"/>
</dbReference>